<dbReference type="Proteomes" id="UP000598996">
    <property type="component" value="Unassembled WGS sequence"/>
</dbReference>
<feature type="transmembrane region" description="Helical" evidence="7">
    <location>
        <begin position="203"/>
        <end position="225"/>
    </location>
</feature>
<gene>
    <name evidence="8" type="ORF">JKJ07_16825</name>
</gene>
<comment type="caution">
    <text evidence="8">The sequence shown here is derived from an EMBL/GenBank/DDBJ whole genome shotgun (WGS) entry which is preliminary data.</text>
</comment>
<evidence type="ECO:0000256" key="3">
    <source>
        <dbReference type="ARBA" id="ARBA00022692"/>
    </source>
</evidence>
<reference evidence="8 9" key="1">
    <citation type="submission" date="2021-01" db="EMBL/GenBank/DDBJ databases">
        <title>Actinoplanes sp. nov. LDG1-01 isolated from lichen.</title>
        <authorList>
            <person name="Saeng-In P."/>
            <person name="Phongsopitanun W."/>
            <person name="Kanchanasin P."/>
            <person name="Yuki M."/>
            <person name="Kudo T."/>
            <person name="Ohkuma M."/>
            <person name="Tanasupawat S."/>
        </authorList>
    </citation>
    <scope>NUCLEOTIDE SEQUENCE [LARGE SCALE GENOMIC DNA]</scope>
    <source>
        <strain evidence="8 9">LDG1-01</strain>
    </source>
</reference>
<evidence type="ECO:0000256" key="2">
    <source>
        <dbReference type="ARBA" id="ARBA00022475"/>
    </source>
</evidence>
<dbReference type="Pfam" id="PF09678">
    <property type="entry name" value="Caa3_CtaG"/>
    <property type="match status" value="1"/>
</dbReference>
<organism evidence="8 9">
    <name type="scientific">Paractinoplanes lichenicola</name>
    <dbReference type="NCBI Taxonomy" id="2802976"/>
    <lineage>
        <taxon>Bacteria</taxon>
        <taxon>Bacillati</taxon>
        <taxon>Actinomycetota</taxon>
        <taxon>Actinomycetes</taxon>
        <taxon>Micromonosporales</taxon>
        <taxon>Micromonosporaceae</taxon>
        <taxon>Paractinoplanes</taxon>
    </lineage>
</organism>
<dbReference type="EMBL" id="JAENHO010000004">
    <property type="protein sequence ID" value="MBL7255964.1"/>
    <property type="molecule type" value="Genomic_DNA"/>
</dbReference>
<feature type="compositionally biased region" description="Low complexity" evidence="6">
    <location>
        <begin position="142"/>
        <end position="161"/>
    </location>
</feature>
<accession>A0ABS1VMT0</accession>
<name>A0ABS1VMT0_9ACTN</name>
<evidence type="ECO:0000313" key="8">
    <source>
        <dbReference type="EMBL" id="MBL7255964.1"/>
    </source>
</evidence>
<comment type="subcellular location">
    <subcellularLocation>
        <location evidence="1">Cell membrane</location>
        <topology evidence="1">Multi-pass membrane protein</topology>
    </subcellularLocation>
</comment>
<dbReference type="InterPro" id="IPR019108">
    <property type="entry name" value="Caa3_assmbl_CtaG-rel"/>
</dbReference>
<feature type="transmembrane region" description="Helical" evidence="7">
    <location>
        <begin position="245"/>
        <end position="263"/>
    </location>
</feature>
<keyword evidence="5 7" id="KW-0472">Membrane</keyword>
<keyword evidence="9" id="KW-1185">Reference proteome</keyword>
<evidence type="ECO:0000256" key="1">
    <source>
        <dbReference type="ARBA" id="ARBA00004651"/>
    </source>
</evidence>
<sequence>MGEGLSEGHAAHHALQAVPAARPAEPLGDRPSGGLAEGVDDAEDLEATVVVVADQVGGPVVDAAEAVLVGGQRLLGGELTGLLQRVEVGGERVALGAGVHADRRADAGKQVVAGEQDAGGGVVQAEVAGGVPGVHTARTSCRARGSRSPSSTARSGSAISSRPRIRSGFTGTVLSVLTFLVGFILWTAVLSDSRPAVARLRRAAVYTASIPGGLIGLALLISSQPLVAGHAHAGTLLGPIADQRAGGLVMMVVEAIFLIPVLLHSARSR</sequence>
<evidence type="ECO:0000256" key="4">
    <source>
        <dbReference type="ARBA" id="ARBA00022989"/>
    </source>
</evidence>
<evidence type="ECO:0000256" key="7">
    <source>
        <dbReference type="SAM" id="Phobius"/>
    </source>
</evidence>
<feature type="transmembrane region" description="Helical" evidence="7">
    <location>
        <begin position="169"/>
        <end position="191"/>
    </location>
</feature>
<feature type="region of interest" description="Disordered" evidence="6">
    <location>
        <begin position="138"/>
        <end position="161"/>
    </location>
</feature>
<evidence type="ECO:0000256" key="5">
    <source>
        <dbReference type="ARBA" id="ARBA00023136"/>
    </source>
</evidence>
<evidence type="ECO:0000256" key="6">
    <source>
        <dbReference type="SAM" id="MobiDB-lite"/>
    </source>
</evidence>
<keyword evidence="3 7" id="KW-0812">Transmembrane</keyword>
<keyword evidence="2" id="KW-1003">Cell membrane</keyword>
<dbReference type="RefSeq" id="WP_202992486.1">
    <property type="nucleotide sequence ID" value="NZ_JAENHO010000004.1"/>
</dbReference>
<feature type="region of interest" description="Disordered" evidence="6">
    <location>
        <begin position="17"/>
        <end position="38"/>
    </location>
</feature>
<protein>
    <submittedName>
        <fullName evidence="8">Cytochrome c oxidase assembly protein</fullName>
    </submittedName>
</protein>
<keyword evidence="4 7" id="KW-1133">Transmembrane helix</keyword>
<evidence type="ECO:0000313" key="9">
    <source>
        <dbReference type="Proteomes" id="UP000598996"/>
    </source>
</evidence>
<proteinExistence type="predicted"/>